<proteinExistence type="predicted"/>
<evidence type="ECO:0000259" key="3">
    <source>
        <dbReference type="PROSITE" id="PS50885"/>
    </source>
</evidence>
<feature type="domain" description="Guanylate cyclase" evidence="2">
    <location>
        <begin position="560"/>
        <end position="684"/>
    </location>
</feature>
<dbReference type="InterPro" id="IPR050697">
    <property type="entry name" value="Adenylyl/Guanylyl_Cyclase_3/4"/>
</dbReference>
<dbReference type="SUPFAM" id="SSF158472">
    <property type="entry name" value="HAMP domain-like"/>
    <property type="match status" value="1"/>
</dbReference>
<feature type="transmembrane region" description="Helical" evidence="1">
    <location>
        <begin position="12"/>
        <end position="34"/>
    </location>
</feature>
<dbReference type="Gene3D" id="3.30.70.1230">
    <property type="entry name" value="Nucleotide cyclase"/>
    <property type="match status" value="1"/>
</dbReference>
<dbReference type="GO" id="GO:0016020">
    <property type="term" value="C:membrane"/>
    <property type="evidence" value="ECO:0007669"/>
    <property type="project" value="InterPro"/>
</dbReference>
<keyword evidence="1" id="KW-0812">Transmembrane</keyword>
<dbReference type="Pfam" id="PF00672">
    <property type="entry name" value="HAMP"/>
    <property type="match status" value="1"/>
</dbReference>
<dbReference type="PROSITE" id="PS50885">
    <property type="entry name" value="HAMP"/>
    <property type="match status" value="1"/>
</dbReference>
<accession>A0A381WWE4</accession>
<dbReference type="CDD" id="cd06225">
    <property type="entry name" value="HAMP"/>
    <property type="match status" value="1"/>
</dbReference>
<dbReference type="SUPFAM" id="SSF55073">
    <property type="entry name" value="Nucleotide cyclase"/>
    <property type="match status" value="1"/>
</dbReference>
<evidence type="ECO:0000259" key="2">
    <source>
        <dbReference type="PROSITE" id="PS50125"/>
    </source>
</evidence>
<dbReference type="PANTHER" id="PTHR43081:SF1">
    <property type="entry name" value="ADENYLATE CYCLASE, TERMINAL-DIFFERENTIATION SPECIFIC"/>
    <property type="match status" value="1"/>
</dbReference>
<dbReference type="CDD" id="cd07302">
    <property type="entry name" value="CHD"/>
    <property type="match status" value="1"/>
</dbReference>
<dbReference type="Gene3D" id="3.30.450.290">
    <property type="match status" value="3"/>
</dbReference>
<organism evidence="4">
    <name type="scientific">marine metagenome</name>
    <dbReference type="NCBI Taxonomy" id="408172"/>
    <lineage>
        <taxon>unclassified sequences</taxon>
        <taxon>metagenomes</taxon>
        <taxon>ecological metagenomes</taxon>
    </lineage>
</organism>
<keyword evidence="1" id="KW-1133">Transmembrane helix</keyword>
<sequence>MGIWTRIKRIRLEFKILFILTIGLVLGFGSYVIYSVQSESKALLQQHREKSHLFAETLNTGIRHVMLAGRSGYLRSIVEESRENFKGIGRFQVFNNHAKEIIPETGPFIARQTDDKDIIKLVEAENQTNIQSGKYIEFLKNENDCQSCHSSDHTLRAIIPMELEYTKENQNLLAGEITSHAFEAIMLSGKGEDSDLLMKELQKVPGVRRALVYDPDGYIVVFGDDEDELPEPIAEEAAEKFHENLETKFYPSYIEEGVDTYLFPLKNKEACVVCHGGDHDIRGILALSYDSDINQSSHFPEKTITAGFESMMLLERGLHAGKYIQNLRQLPNIKSLQVFDNGLRMGSVRELYVPNPKYQNPALDDSVYNLIHTANLNPENKNRLEYREKKEDNITYLTQVIPLMNDEKCQGCHNPPKPDDPDFAIEKDIWKVRSSVKVSTSMEPVLDEIERNLYASVGVGILTVLMVGITLRIFMKLVVIQPLMIIGAAADKIGRGDLTVTASVKSEDEIGSLADRINTMIQGLRERLHLTKFVSEETVGAVEGKDMEGVSLGGERKDATVLFSDIRNFTSYSEKVEPEEVIDMLNSYLNTQAEVVKNNGGDIDKFVGDELMAVFKGKSMVEKAVQCSIEIQKKIAVMNKKNKKNIEVGIGINAGPMVMGAMGSKDRMDYTVLGDNVNLGARLCSAAKPGEIIISKRAVRFLPKSHSVDLRPLDPLKVKGKKDVIEVFSITLD</sequence>
<dbReference type="PROSITE" id="PS50125">
    <property type="entry name" value="GUANYLATE_CYCLASE_2"/>
    <property type="match status" value="1"/>
</dbReference>
<dbReference type="GO" id="GO:0035556">
    <property type="term" value="P:intracellular signal transduction"/>
    <property type="evidence" value="ECO:0007669"/>
    <property type="project" value="InterPro"/>
</dbReference>
<keyword evidence="1" id="KW-0472">Membrane</keyword>
<dbReference type="AlphaFoldDB" id="A0A381WWE4"/>
<feature type="domain" description="HAMP" evidence="3">
    <location>
        <begin position="477"/>
        <end position="529"/>
    </location>
</feature>
<evidence type="ECO:0000256" key="1">
    <source>
        <dbReference type="SAM" id="Phobius"/>
    </source>
</evidence>
<gene>
    <name evidence="4" type="ORF">METZ01_LOCUS109713</name>
</gene>
<evidence type="ECO:0000313" key="4">
    <source>
        <dbReference type="EMBL" id="SVA56859.1"/>
    </source>
</evidence>
<dbReference type="Gene3D" id="1.10.8.500">
    <property type="entry name" value="HAMP domain in histidine kinase"/>
    <property type="match status" value="1"/>
</dbReference>
<dbReference type="InterPro" id="IPR001054">
    <property type="entry name" value="A/G_cyclase"/>
</dbReference>
<dbReference type="InterPro" id="IPR003660">
    <property type="entry name" value="HAMP_dom"/>
</dbReference>
<reference evidence="4" key="1">
    <citation type="submission" date="2018-05" db="EMBL/GenBank/DDBJ databases">
        <authorList>
            <person name="Lanie J.A."/>
            <person name="Ng W.-L."/>
            <person name="Kazmierczak K.M."/>
            <person name="Andrzejewski T.M."/>
            <person name="Davidsen T.M."/>
            <person name="Wayne K.J."/>
            <person name="Tettelin H."/>
            <person name="Glass J.I."/>
            <person name="Rusch D."/>
            <person name="Podicherti R."/>
            <person name="Tsui H.-C.T."/>
            <person name="Winkler M.E."/>
        </authorList>
    </citation>
    <scope>NUCLEOTIDE SEQUENCE</scope>
</reference>
<dbReference type="PANTHER" id="PTHR43081">
    <property type="entry name" value="ADENYLATE CYCLASE, TERMINAL-DIFFERENTIATION SPECIFIC-RELATED"/>
    <property type="match status" value="1"/>
</dbReference>
<protein>
    <recommendedName>
        <fullName evidence="5">Adenylate cyclase</fullName>
    </recommendedName>
</protein>
<dbReference type="GO" id="GO:0009190">
    <property type="term" value="P:cyclic nucleotide biosynthetic process"/>
    <property type="evidence" value="ECO:0007669"/>
    <property type="project" value="InterPro"/>
</dbReference>
<dbReference type="InterPro" id="IPR029787">
    <property type="entry name" value="Nucleotide_cyclase"/>
</dbReference>
<evidence type="ECO:0008006" key="5">
    <source>
        <dbReference type="Google" id="ProtNLM"/>
    </source>
</evidence>
<dbReference type="EMBL" id="UINC01013114">
    <property type="protein sequence ID" value="SVA56859.1"/>
    <property type="molecule type" value="Genomic_DNA"/>
</dbReference>
<name>A0A381WWE4_9ZZZZ</name>
<dbReference type="Pfam" id="PF00211">
    <property type="entry name" value="Guanylate_cyc"/>
    <property type="match status" value="1"/>
</dbReference>
<dbReference type="SMART" id="SM00044">
    <property type="entry name" value="CYCc"/>
    <property type="match status" value="1"/>
</dbReference>
<dbReference type="SMART" id="SM00304">
    <property type="entry name" value="HAMP"/>
    <property type="match status" value="1"/>
</dbReference>